<comment type="caution">
    <text evidence="3">The sequence shown here is derived from an EMBL/GenBank/DDBJ whole genome shotgun (WGS) entry which is preliminary data.</text>
</comment>
<feature type="region of interest" description="Disordered" evidence="2">
    <location>
        <begin position="437"/>
        <end position="507"/>
    </location>
</feature>
<accession>A0A8J2ZGX4</accession>
<feature type="coiled-coil region" evidence="1">
    <location>
        <begin position="507"/>
        <end position="534"/>
    </location>
</feature>
<evidence type="ECO:0000313" key="3">
    <source>
        <dbReference type="EMBL" id="GGG62764.1"/>
    </source>
</evidence>
<dbReference type="RefSeq" id="WP_188788690.1">
    <property type="nucleotide sequence ID" value="NZ_BMJV01000001.1"/>
</dbReference>
<name>A0A8J2ZGX4_9RHOB</name>
<evidence type="ECO:0000256" key="1">
    <source>
        <dbReference type="SAM" id="Coils"/>
    </source>
</evidence>
<keyword evidence="4" id="KW-1185">Reference proteome</keyword>
<protein>
    <submittedName>
        <fullName evidence="3">Uncharacterized protein</fullName>
    </submittedName>
</protein>
<reference evidence="3" key="1">
    <citation type="journal article" date="2014" name="Int. J. Syst. Evol. Microbiol.">
        <title>Complete genome sequence of Corynebacterium casei LMG S-19264T (=DSM 44701T), isolated from a smear-ripened cheese.</title>
        <authorList>
            <consortium name="US DOE Joint Genome Institute (JGI-PGF)"/>
            <person name="Walter F."/>
            <person name="Albersmeier A."/>
            <person name="Kalinowski J."/>
            <person name="Ruckert C."/>
        </authorList>
    </citation>
    <scope>NUCLEOTIDE SEQUENCE</scope>
    <source>
        <strain evidence="3">CGMCC 1.15762</strain>
    </source>
</reference>
<reference evidence="3" key="2">
    <citation type="submission" date="2020-09" db="EMBL/GenBank/DDBJ databases">
        <authorList>
            <person name="Sun Q."/>
            <person name="Zhou Y."/>
        </authorList>
    </citation>
    <scope>NUCLEOTIDE SEQUENCE</scope>
    <source>
        <strain evidence="3">CGMCC 1.15762</strain>
    </source>
</reference>
<evidence type="ECO:0000313" key="4">
    <source>
        <dbReference type="Proteomes" id="UP000617145"/>
    </source>
</evidence>
<sequence length="866" mass="92392">MDEERLIVALEARIRDFEKNMLKAEQRGTQSYNRLRTGSRTATTAMEADMLRSTSRINQALATTSTRIGAFGKAFVAGAVVAGIGAITTGATQAVRALSEIQQQADRAGLSVTAFQELKFVSEQSRIDVDAMVDGLKELQLRADEFIVTGKGSGEEAFRRLGYSAEDLKRRLEEPEELFLDLIDRMEDLDRAAQIRVADEVFGGTGGERFVELLRQGDDGIRQMMDRAHELGLVIEEDTIAKAAELDRKFGEITGRISTLAKTIVVDLAGALDEALTIDVDDIFGSAERAIAMMGEKAYRDAMEGKSKATEEEAEEQMDTLRMLRDEYARLGDEAVRLFPSLDQTIISLSALGYSDAADTLRAVRDQMAELDDGLKDGTISAEDFDSGMQDAITSANDALAQIDAIDGATFSNVIAQLGGLARALIETATRATQLRNSLPGNEVGTTPAPEGEVDFQLPPTETAPRSSVRPQMPGVNFSFGRPEPSAGGGGGGSSGGGGGGRARAEVDDFRREVERTREEIARLEAEAVALAAVAETGFEYGDAVDYARKKAELLYEAQAAGKELTPEMRAEIDQLAQAYAKAGQAADDAADKMDKVRENTERGAQSMSDLFMSVLDGSSSAEQALWSLVQQLIQVQIEAAFLDLAKSGGTVGSIFEAIGSALSGKRAEGGPVKVGEPYLVNERTANSEIFVPSQSGAILNVPQAQAALREAVLGGRGKRGGTPLPRSLRKMAAASSEPVMPRIEGARANGGSVMSGKSYLTNERTSRAEVFTSSQSGAILNVPQAQAALRGASAGQSKIEVAAPVVNIPVNVAPLPGETAEVTRQPNGTMDIRMIRKVLRDELSSGSMDGAMRRRYGGRPLPKGS</sequence>
<organism evidence="3 4">
    <name type="scientific">Salipiger pallidus</name>
    <dbReference type="NCBI Taxonomy" id="1775170"/>
    <lineage>
        <taxon>Bacteria</taxon>
        <taxon>Pseudomonadati</taxon>
        <taxon>Pseudomonadota</taxon>
        <taxon>Alphaproteobacteria</taxon>
        <taxon>Rhodobacterales</taxon>
        <taxon>Roseobacteraceae</taxon>
        <taxon>Salipiger</taxon>
    </lineage>
</organism>
<gene>
    <name evidence="3" type="ORF">GCM10011415_06410</name>
</gene>
<dbReference type="Proteomes" id="UP000617145">
    <property type="component" value="Unassembled WGS sequence"/>
</dbReference>
<proteinExistence type="predicted"/>
<evidence type="ECO:0000256" key="2">
    <source>
        <dbReference type="SAM" id="MobiDB-lite"/>
    </source>
</evidence>
<dbReference type="AlphaFoldDB" id="A0A8J2ZGX4"/>
<feature type="compositionally biased region" description="Gly residues" evidence="2">
    <location>
        <begin position="487"/>
        <end position="502"/>
    </location>
</feature>
<keyword evidence="1" id="KW-0175">Coiled coil</keyword>
<feature type="region of interest" description="Disordered" evidence="2">
    <location>
        <begin position="846"/>
        <end position="866"/>
    </location>
</feature>
<feature type="coiled-coil region" evidence="1">
    <location>
        <begin position="307"/>
        <end position="334"/>
    </location>
</feature>
<dbReference type="EMBL" id="BMJV01000001">
    <property type="protein sequence ID" value="GGG62764.1"/>
    <property type="molecule type" value="Genomic_DNA"/>
</dbReference>